<evidence type="ECO:0000256" key="7">
    <source>
        <dbReference type="SAM" id="Phobius"/>
    </source>
</evidence>
<accession>A0A6B8VZN7</accession>
<dbReference type="GO" id="GO:0006465">
    <property type="term" value="P:signal peptide processing"/>
    <property type="evidence" value="ECO:0007669"/>
    <property type="project" value="UniProtKB-UniRule"/>
</dbReference>
<dbReference type="NCBIfam" id="TIGR02228">
    <property type="entry name" value="sigpep_I_arch"/>
    <property type="match status" value="1"/>
</dbReference>
<dbReference type="CDD" id="cd06530">
    <property type="entry name" value="S26_SPase_I"/>
    <property type="match status" value="1"/>
</dbReference>
<keyword evidence="2 7" id="KW-0812">Transmembrane</keyword>
<dbReference type="AlphaFoldDB" id="A0A6B8VZN7"/>
<keyword evidence="9" id="KW-1185">Reference proteome</keyword>
<keyword evidence="4 7" id="KW-0472">Membrane</keyword>
<feature type="transmembrane region" description="Helical" evidence="7">
    <location>
        <begin position="31"/>
        <end position="58"/>
    </location>
</feature>
<protein>
    <recommendedName>
        <fullName evidence="5">Signal peptidase I</fullName>
        <ecNumber evidence="5">3.4.21.89</ecNumber>
    </recommendedName>
</protein>
<dbReference type="RefSeq" id="WP_156232020.1">
    <property type="nucleotide sequence ID" value="NZ_CP046455.1"/>
</dbReference>
<evidence type="ECO:0000256" key="1">
    <source>
        <dbReference type="ARBA" id="ARBA00004370"/>
    </source>
</evidence>
<dbReference type="InterPro" id="IPR001733">
    <property type="entry name" value="Peptidase_S26B"/>
</dbReference>
<dbReference type="PANTHER" id="PTHR10806:SF6">
    <property type="entry name" value="SIGNAL PEPTIDASE COMPLEX CATALYTIC SUBUNIT SEC11"/>
    <property type="match status" value="1"/>
</dbReference>
<keyword evidence="8" id="KW-0378">Hydrolase</keyword>
<dbReference type="EC" id="3.4.21.89" evidence="5"/>
<comment type="subcellular location">
    <subcellularLocation>
        <location evidence="1">Membrane</location>
    </subcellularLocation>
</comment>
<feature type="transmembrane region" description="Helical" evidence="7">
    <location>
        <begin position="170"/>
        <end position="192"/>
    </location>
</feature>
<dbReference type="SUPFAM" id="SSF51306">
    <property type="entry name" value="LexA/Signal peptidase"/>
    <property type="match status" value="1"/>
</dbReference>
<dbReference type="GO" id="GO:0009003">
    <property type="term" value="F:signal peptidase activity"/>
    <property type="evidence" value="ECO:0007669"/>
    <property type="project" value="UniProtKB-EC"/>
</dbReference>
<feature type="compositionally biased region" description="Polar residues" evidence="6">
    <location>
        <begin position="9"/>
        <end position="22"/>
    </location>
</feature>
<name>A0A6B8VZN7_9CORY</name>
<dbReference type="Proteomes" id="UP000424462">
    <property type="component" value="Chromosome"/>
</dbReference>
<evidence type="ECO:0000256" key="3">
    <source>
        <dbReference type="ARBA" id="ARBA00022989"/>
    </source>
</evidence>
<evidence type="ECO:0000313" key="8">
    <source>
        <dbReference type="EMBL" id="QGU08459.1"/>
    </source>
</evidence>
<dbReference type="KEGG" id="cok:COCCU_12795"/>
<evidence type="ECO:0000256" key="2">
    <source>
        <dbReference type="ARBA" id="ARBA00022692"/>
    </source>
</evidence>
<keyword evidence="3 7" id="KW-1133">Transmembrane helix</keyword>
<evidence type="ECO:0000256" key="6">
    <source>
        <dbReference type="SAM" id="MobiDB-lite"/>
    </source>
</evidence>
<dbReference type="PANTHER" id="PTHR10806">
    <property type="entry name" value="SIGNAL PEPTIDASE COMPLEX CATALYTIC SUBUNIT SEC11"/>
    <property type="match status" value="1"/>
</dbReference>
<gene>
    <name evidence="8" type="primary">sipW</name>
    <name evidence="8" type="ORF">COCCU_12795</name>
</gene>
<dbReference type="InterPro" id="IPR036286">
    <property type="entry name" value="LexA/Signal_pep-like_sf"/>
</dbReference>
<dbReference type="InterPro" id="IPR019533">
    <property type="entry name" value="Peptidase_S26"/>
</dbReference>
<organism evidence="8 9">
    <name type="scientific">Corynebacterium occultum</name>
    <dbReference type="NCBI Taxonomy" id="2675219"/>
    <lineage>
        <taxon>Bacteria</taxon>
        <taxon>Bacillati</taxon>
        <taxon>Actinomycetota</taxon>
        <taxon>Actinomycetes</taxon>
        <taxon>Mycobacteriales</taxon>
        <taxon>Corynebacteriaceae</taxon>
        <taxon>Corynebacterium</taxon>
    </lineage>
</organism>
<evidence type="ECO:0000256" key="4">
    <source>
        <dbReference type="ARBA" id="ARBA00023136"/>
    </source>
</evidence>
<proteinExistence type="predicted"/>
<dbReference type="PRINTS" id="PR00728">
    <property type="entry name" value="SIGNALPTASE"/>
</dbReference>
<dbReference type="GO" id="GO:0016020">
    <property type="term" value="C:membrane"/>
    <property type="evidence" value="ECO:0007669"/>
    <property type="project" value="UniProtKB-SubCell"/>
</dbReference>
<feature type="region of interest" description="Disordered" evidence="6">
    <location>
        <begin position="1"/>
        <end position="22"/>
    </location>
</feature>
<evidence type="ECO:0000256" key="5">
    <source>
        <dbReference type="NCBIfam" id="TIGR02228"/>
    </source>
</evidence>
<dbReference type="GO" id="GO:0004252">
    <property type="term" value="F:serine-type endopeptidase activity"/>
    <property type="evidence" value="ECO:0007669"/>
    <property type="project" value="UniProtKB-UniRule"/>
</dbReference>
<evidence type="ECO:0000313" key="9">
    <source>
        <dbReference type="Proteomes" id="UP000424462"/>
    </source>
</evidence>
<reference evidence="8 9" key="1">
    <citation type="submission" date="2019-11" db="EMBL/GenBank/DDBJ databases">
        <title>Complete genome sequence of Corynebacterium kalinowskii 1959, a novel Corynebacterium species isolated from soil of a small paddock in Vilsendorf, Germany.</title>
        <authorList>
            <person name="Schaffert L."/>
            <person name="Ruwe M."/>
            <person name="Milse J."/>
            <person name="Hanuschka K."/>
            <person name="Ortseifen V."/>
            <person name="Droste J."/>
            <person name="Brandt D."/>
            <person name="Schlueter L."/>
            <person name="Kutter Y."/>
            <person name="Vinke S."/>
            <person name="Viehoefer P."/>
            <person name="Jacob L."/>
            <person name="Luebke N.-C."/>
            <person name="Schulte-Berndt E."/>
            <person name="Hain C."/>
            <person name="Linder M."/>
            <person name="Schmidt P."/>
            <person name="Wollenschlaeger L."/>
            <person name="Luttermann T."/>
            <person name="Thieme E."/>
            <person name="Hassa J."/>
            <person name="Haak M."/>
            <person name="Wittchen M."/>
            <person name="Mentz A."/>
            <person name="Persicke M."/>
            <person name="Busche T."/>
            <person name="Ruckert C."/>
        </authorList>
    </citation>
    <scope>NUCLEOTIDE SEQUENCE [LARGE SCALE GENOMIC DNA]</scope>
    <source>
        <strain evidence="8 9">2039</strain>
    </source>
</reference>
<sequence length="202" mass="21922">MSALPTRFRGTQTRTVLPEDNSPQESSIWQYLWTGLCGGILSLVLGMAVLVIGVPAVVGGMPVTVLSGSMEPSYSPGDLVVIRPTPADEVQVGQVLTYQLRSDDPTLVTHRVLSRSMSTNGELTFITQGDANDTPDEQPVKAVQVVGSVWYTIPWLGWVNQAISGQTRQWLIPVAAGLLFIYALWNIFGGFIHRGRGTKNTP</sequence>
<dbReference type="EMBL" id="CP046455">
    <property type="protein sequence ID" value="QGU08459.1"/>
    <property type="molecule type" value="Genomic_DNA"/>
</dbReference>